<evidence type="ECO:0000256" key="2">
    <source>
        <dbReference type="SAM" id="SignalP"/>
    </source>
</evidence>
<organism evidence="3 4">
    <name type="scientific">Actinomadura namibiensis</name>
    <dbReference type="NCBI Taxonomy" id="182080"/>
    <lineage>
        <taxon>Bacteria</taxon>
        <taxon>Bacillati</taxon>
        <taxon>Actinomycetota</taxon>
        <taxon>Actinomycetes</taxon>
        <taxon>Streptosporangiales</taxon>
        <taxon>Thermomonosporaceae</taxon>
        <taxon>Actinomadura</taxon>
    </lineage>
</organism>
<proteinExistence type="predicted"/>
<evidence type="ECO:0000313" key="3">
    <source>
        <dbReference type="EMBL" id="MBA8950788.1"/>
    </source>
</evidence>
<keyword evidence="4" id="KW-1185">Reference proteome</keyword>
<evidence type="ECO:0000313" key="4">
    <source>
        <dbReference type="Proteomes" id="UP000572680"/>
    </source>
</evidence>
<feature type="chain" id="PRO_5030702060" evidence="2">
    <location>
        <begin position="29"/>
        <end position="160"/>
    </location>
</feature>
<feature type="compositionally biased region" description="Low complexity" evidence="1">
    <location>
        <begin position="27"/>
        <end position="43"/>
    </location>
</feature>
<gene>
    <name evidence="3" type="ORF">HNR61_002401</name>
</gene>
<evidence type="ECO:0000256" key="1">
    <source>
        <dbReference type="SAM" id="MobiDB-lite"/>
    </source>
</evidence>
<keyword evidence="2" id="KW-0732">Signal</keyword>
<dbReference type="RefSeq" id="WP_182843131.1">
    <property type="nucleotide sequence ID" value="NZ_BAAALP010000023.1"/>
</dbReference>
<dbReference type="EMBL" id="JACJIA010000002">
    <property type="protein sequence ID" value="MBA8950788.1"/>
    <property type="molecule type" value="Genomic_DNA"/>
</dbReference>
<dbReference type="Proteomes" id="UP000572680">
    <property type="component" value="Unassembled WGS sequence"/>
</dbReference>
<reference evidence="3 4" key="1">
    <citation type="submission" date="2020-08" db="EMBL/GenBank/DDBJ databases">
        <title>Genomic Encyclopedia of Type Strains, Phase IV (KMG-IV): sequencing the most valuable type-strain genomes for metagenomic binning, comparative biology and taxonomic classification.</title>
        <authorList>
            <person name="Goeker M."/>
        </authorList>
    </citation>
    <scope>NUCLEOTIDE SEQUENCE [LARGE SCALE GENOMIC DNA]</scope>
    <source>
        <strain evidence="3 4">DSM 44197</strain>
    </source>
</reference>
<feature type="signal peptide" evidence="2">
    <location>
        <begin position="1"/>
        <end position="28"/>
    </location>
</feature>
<accession>A0A7W3QLA8</accession>
<protein>
    <submittedName>
        <fullName evidence="3">Uncharacterized protein</fullName>
    </submittedName>
</protein>
<dbReference type="AlphaFoldDB" id="A0A7W3QLA8"/>
<comment type="caution">
    <text evidence="3">The sequence shown here is derived from an EMBL/GenBank/DDBJ whole genome shotgun (WGS) entry which is preliminary data.</text>
</comment>
<sequence length="160" mass="17822">MRTTPATRAGLLSLAAAATLTLAPAAHAAPAAPDRPAAPRGSAQETAPTIGAAAKWHNIKTGSRRDPIWSLRWKRPAGVRVMQVKARCWDSRASLTIRLAYRKNASRIWKTIKTTQGRCNGRYHYARINNAGHTHYDADMFTNHRGPGSKTIQYWVQYYR</sequence>
<name>A0A7W3QLA8_ACTNM</name>
<feature type="region of interest" description="Disordered" evidence="1">
    <location>
        <begin position="27"/>
        <end position="46"/>
    </location>
</feature>